<accession>T1APD7</accession>
<dbReference type="PANTHER" id="PTHR42659:SF2">
    <property type="entry name" value="XANTHINE DEHYDROGENASE SUBUNIT C-RELATED"/>
    <property type="match status" value="1"/>
</dbReference>
<dbReference type="InterPro" id="IPR016169">
    <property type="entry name" value="FAD-bd_PCMH_sub2"/>
</dbReference>
<keyword evidence="2" id="KW-0274">FAD</keyword>
<evidence type="ECO:0000313" key="5">
    <source>
        <dbReference type="EMBL" id="EQD42574.1"/>
    </source>
</evidence>
<feature type="non-terminal residue" evidence="5">
    <location>
        <position position="147"/>
    </location>
</feature>
<evidence type="ECO:0000256" key="1">
    <source>
        <dbReference type="ARBA" id="ARBA00022630"/>
    </source>
</evidence>
<organism evidence="5">
    <name type="scientific">mine drainage metagenome</name>
    <dbReference type="NCBI Taxonomy" id="410659"/>
    <lineage>
        <taxon>unclassified sequences</taxon>
        <taxon>metagenomes</taxon>
        <taxon>ecological metagenomes</taxon>
    </lineage>
</organism>
<dbReference type="SUPFAM" id="SSF56176">
    <property type="entry name" value="FAD-binding/transporter-associated domain-like"/>
    <property type="match status" value="1"/>
</dbReference>
<evidence type="ECO:0000259" key="4">
    <source>
        <dbReference type="PROSITE" id="PS51387"/>
    </source>
</evidence>
<dbReference type="GO" id="GO:0016491">
    <property type="term" value="F:oxidoreductase activity"/>
    <property type="evidence" value="ECO:0007669"/>
    <property type="project" value="UniProtKB-KW"/>
</dbReference>
<dbReference type="EC" id="1.-.-.-" evidence="5"/>
<dbReference type="GO" id="GO:0071949">
    <property type="term" value="F:FAD binding"/>
    <property type="evidence" value="ECO:0007669"/>
    <property type="project" value="InterPro"/>
</dbReference>
<gene>
    <name evidence="5" type="ORF">B2A_10281</name>
</gene>
<dbReference type="Gene3D" id="3.30.465.10">
    <property type="match status" value="1"/>
</dbReference>
<evidence type="ECO:0000256" key="3">
    <source>
        <dbReference type="ARBA" id="ARBA00023002"/>
    </source>
</evidence>
<dbReference type="InterPro" id="IPR002346">
    <property type="entry name" value="Mopterin_DH_FAD-bd"/>
</dbReference>
<dbReference type="AlphaFoldDB" id="T1APD7"/>
<name>T1APD7_9ZZZZ</name>
<proteinExistence type="predicted"/>
<comment type="caution">
    <text evidence="5">The sequence shown here is derived from an EMBL/GenBank/DDBJ whole genome shotgun (WGS) entry which is preliminary data.</text>
</comment>
<keyword evidence="3 5" id="KW-0560">Oxidoreductase</keyword>
<dbReference type="InterPro" id="IPR016166">
    <property type="entry name" value="FAD-bd_PCMH"/>
</dbReference>
<feature type="domain" description="FAD-binding PCMH-type" evidence="4">
    <location>
        <begin position="1"/>
        <end position="147"/>
    </location>
</feature>
<dbReference type="PANTHER" id="PTHR42659">
    <property type="entry name" value="XANTHINE DEHYDROGENASE SUBUNIT C-RELATED"/>
    <property type="match status" value="1"/>
</dbReference>
<dbReference type="InterPro" id="IPR051312">
    <property type="entry name" value="Diverse_Substr_Oxidored"/>
</dbReference>
<reference evidence="5" key="2">
    <citation type="journal article" date="2014" name="ISME J.">
        <title>Microbial stratification in low pH oxic and suboxic macroscopic growths along an acid mine drainage.</title>
        <authorList>
            <person name="Mendez-Garcia C."/>
            <person name="Mesa V."/>
            <person name="Sprenger R.R."/>
            <person name="Richter M."/>
            <person name="Diez M.S."/>
            <person name="Solano J."/>
            <person name="Bargiela R."/>
            <person name="Golyshina O.V."/>
            <person name="Manteca A."/>
            <person name="Ramos J.L."/>
            <person name="Gallego J.R."/>
            <person name="Llorente I."/>
            <person name="Martins Dos Santos V.A."/>
            <person name="Jensen O.N."/>
            <person name="Pelaez A.I."/>
            <person name="Sanchez J."/>
            <person name="Ferrer M."/>
        </authorList>
    </citation>
    <scope>NUCLEOTIDE SEQUENCE</scope>
</reference>
<dbReference type="Pfam" id="PF00941">
    <property type="entry name" value="FAD_binding_5"/>
    <property type="match status" value="1"/>
</dbReference>
<keyword evidence="1" id="KW-0285">Flavoprotein</keyword>
<dbReference type="Gene3D" id="3.30.43.10">
    <property type="entry name" value="Uridine Diphospho-n-acetylenolpyruvylglucosamine Reductase, domain 2"/>
    <property type="match status" value="1"/>
</dbReference>
<protein>
    <submittedName>
        <fullName evidence="5">Molybdopterin dehydrogenase, FAD-binding domain protein</fullName>
        <ecNumber evidence="5">1.-.-.-</ecNumber>
    </submittedName>
</protein>
<dbReference type="EMBL" id="AUZZ01007414">
    <property type="protein sequence ID" value="EQD42574.1"/>
    <property type="molecule type" value="Genomic_DNA"/>
</dbReference>
<dbReference type="PROSITE" id="PS51387">
    <property type="entry name" value="FAD_PCMH"/>
    <property type="match status" value="1"/>
</dbReference>
<dbReference type="InterPro" id="IPR036318">
    <property type="entry name" value="FAD-bd_PCMH-like_sf"/>
</dbReference>
<sequence length="147" mass="15519">MTEFDLVAPRSVDEALAALRAAGPDGAAVLAGGTDLLLDLDEGRQRPRRVVSLRHLPWRTLDWTGPSLTIGSTLPLRALETDPDLVARFPGLAQAVRAVGSVALRHRATLGGNVVRAAPASDLVPVLLTLDAEVEVVGPRGSRRVPI</sequence>
<evidence type="ECO:0000256" key="2">
    <source>
        <dbReference type="ARBA" id="ARBA00022827"/>
    </source>
</evidence>
<dbReference type="InterPro" id="IPR016167">
    <property type="entry name" value="FAD-bd_PCMH_sub1"/>
</dbReference>
<reference evidence="5" key="1">
    <citation type="submission" date="2013-08" db="EMBL/GenBank/DDBJ databases">
        <authorList>
            <person name="Mendez C."/>
            <person name="Richter M."/>
            <person name="Ferrer M."/>
            <person name="Sanchez J."/>
        </authorList>
    </citation>
    <scope>NUCLEOTIDE SEQUENCE</scope>
</reference>